<protein>
    <submittedName>
        <fullName evidence="2">Uncharacterized protein</fullName>
    </submittedName>
</protein>
<feature type="compositionally biased region" description="Low complexity" evidence="1">
    <location>
        <begin position="660"/>
        <end position="669"/>
    </location>
</feature>
<gene>
    <name evidence="2" type="ORF">A7U60_g8828</name>
</gene>
<evidence type="ECO:0000313" key="3">
    <source>
        <dbReference type="Proteomes" id="UP000757232"/>
    </source>
</evidence>
<dbReference type="InterPro" id="IPR018822">
    <property type="entry name" value="UPF0646"/>
</dbReference>
<feature type="compositionally biased region" description="Polar residues" evidence="1">
    <location>
        <begin position="155"/>
        <end position="166"/>
    </location>
</feature>
<sequence length="867" mass="94127">MSVSAMVETYDMPMTDYNEDGDIPMGGSSSENWFQPLPHMDEDAHNIVAFSDSQEVDMMAFEETTTEYEMVDEAAQPQDTDIDTHVFDAEVYDVTIHPSPLPSGSGDIAQSHLVQSEDPGNLGTITDQPQLGDASNVTTPHDSNSAVTQDFLPSETAQSHDASLATSEPHVAGHSPAAEVFGTIHEHREERVTTEVTSEQAQPQGEVASTVDEHSSLPSEHVATSLYSDNTTDDPNSDGDGKLPISQINDASHQVKEEEIPSEHDGDEQALNVLQTTEEIAGNIEENTAEQSEPTTAQQVYVQPPPPIFLSLQVASAEGDQPDFVLFNLPESSSHASEEPLLLLQHHPSLFYEPVSAVFDAFRQEEYFSHLEELSEAEMALNAHDLQLVISEDNIYSREVSLQDLYAMHQGVGLPGHLRLTLQSIMPRFITRYNLLRDQVTRLVLGEEAGETLQHESPSTSEEESEIVYEPQVHAAPDETQGLAQNNETKGPETAEAAERAQEVATLDSTSHPDERAEEPAFETESGNESEHNATDAIAGGVEDNANEESDHDEDASGESDDAAYDLDADVIHAQADDKVAEPSPDEQDTEYAGEVEPHEEADEGYGDDFQEDGADGTGTAETAVESTAFSENARSEVYAGDEQHESGPEPNDAQSGQISVSHSTSTSSFYADESSWEDAAGEDDDSHDVEEGTNQSIQQVTATVFDEEGKLTDGAVQVAEEGGDDFGDDFGDDDFGGEDFEESAEGTLADPNEETEELLQNIEASEHVEKDADTASREVLAESENFVSNLENEIDANDTKEKTVLSESVRTESHDHHSITTTDAPPEPDLLHKISSKRSLDDADLDGIEETASLSSSPDSKRTRTL</sequence>
<feature type="compositionally biased region" description="Polar residues" evidence="1">
    <location>
        <begin position="693"/>
        <end position="703"/>
    </location>
</feature>
<name>A0A9Q5MXW4_SANBA</name>
<dbReference type="Proteomes" id="UP000757232">
    <property type="component" value="Unassembled WGS sequence"/>
</dbReference>
<feature type="compositionally biased region" description="Acidic residues" evidence="1">
    <location>
        <begin position="545"/>
        <end position="569"/>
    </location>
</feature>
<feature type="compositionally biased region" description="Polar residues" evidence="1">
    <location>
        <begin position="123"/>
        <end position="148"/>
    </location>
</feature>
<feature type="compositionally biased region" description="Acidic residues" evidence="1">
    <location>
        <begin position="584"/>
        <end position="615"/>
    </location>
</feature>
<dbReference type="AlphaFoldDB" id="A0A9Q5MXW4"/>
<proteinExistence type="predicted"/>
<organism evidence="2 3">
    <name type="scientific">Sanghuangporus baumii</name>
    <name type="common">Phellinus baumii</name>
    <dbReference type="NCBI Taxonomy" id="108892"/>
    <lineage>
        <taxon>Eukaryota</taxon>
        <taxon>Fungi</taxon>
        <taxon>Dikarya</taxon>
        <taxon>Basidiomycota</taxon>
        <taxon>Agaricomycotina</taxon>
        <taxon>Agaricomycetes</taxon>
        <taxon>Hymenochaetales</taxon>
        <taxon>Hymenochaetaceae</taxon>
        <taxon>Sanghuangporus</taxon>
    </lineage>
</organism>
<feature type="region of interest" description="Disordered" evidence="1">
    <location>
        <begin position="476"/>
        <end position="755"/>
    </location>
</feature>
<feature type="compositionally biased region" description="Acidic residues" evidence="1">
    <location>
        <begin position="722"/>
        <end position="745"/>
    </location>
</feature>
<accession>A0A9Q5MXW4</accession>
<dbReference type="OrthoDB" id="2507795at2759"/>
<comment type="caution">
    <text evidence="2">The sequence shown here is derived from an EMBL/GenBank/DDBJ whole genome shotgun (WGS) entry which is preliminary data.</text>
</comment>
<feature type="region of interest" description="Disordered" evidence="1">
    <location>
        <begin position="449"/>
        <end position="468"/>
    </location>
</feature>
<feature type="compositionally biased region" description="Basic and acidic residues" evidence="1">
    <location>
        <begin position="490"/>
        <end position="502"/>
    </location>
</feature>
<feature type="compositionally biased region" description="Basic and acidic residues" evidence="1">
    <location>
        <begin position="798"/>
        <end position="819"/>
    </location>
</feature>
<dbReference type="Pfam" id="PF10336">
    <property type="entry name" value="DUF2420"/>
    <property type="match status" value="1"/>
</dbReference>
<evidence type="ECO:0000256" key="1">
    <source>
        <dbReference type="SAM" id="MobiDB-lite"/>
    </source>
</evidence>
<feature type="region of interest" description="Disordered" evidence="1">
    <location>
        <begin position="190"/>
        <end position="246"/>
    </location>
</feature>
<reference evidence="2" key="1">
    <citation type="submission" date="2016-06" db="EMBL/GenBank/DDBJ databases">
        <title>Draft Genome sequence of the fungus Inonotus baumii.</title>
        <authorList>
            <person name="Zhu H."/>
            <person name="Lin W."/>
        </authorList>
    </citation>
    <scope>NUCLEOTIDE SEQUENCE</scope>
    <source>
        <strain evidence="2">821</strain>
    </source>
</reference>
<evidence type="ECO:0000313" key="2">
    <source>
        <dbReference type="EMBL" id="OCB84152.1"/>
    </source>
</evidence>
<feature type="region of interest" description="Disordered" evidence="1">
    <location>
        <begin position="791"/>
        <end position="867"/>
    </location>
</feature>
<feature type="region of interest" description="Disordered" evidence="1">
    <location>
        <begin position="116"/>
        <end position="174"/>
    </location>
</feature>
<dbReference type="EMBL" id="LNZH02000216">
    <property type="protein sequence ID" value="OCB84152.1"/>
    <property type="molecule type" value="Genomic_DNA"/>
</dbReference>
<keyword evidence="3" id="KW-1185">Reference proteome</keyword>
<feature type="compositionally biased region" description="Acidic residues" evidence="1">
    <location>
        <begin position="675"/>
        <end position="689"/>
    </location>
</feature>